<dbReference type="GeneID" id="54586944"/>
<dbReference type="AlphaFoldDB" id="A0A6A6IA07"/>
<dbReference type="Proteomes" id="UP000800094">
    <property type="component" value="Unassembled WGS sequence"/>
</dbReference>
<sequence>MASELGKHPVQHAPAPWTTKSECYWLFLNLKKLPEGVYDPLEQSCLQHGEFKGGLGFAMVVRYSDTPVGTYDELALIPGNFSVPKPSEGPPRIPKKALRVSRIYVSQRTTTYNGRLNWNIPKRLARFTFSAPPTPAGSRPPETLTINVFLPGTVEGDGVAPFFACTLKPFTWIPSVPMSTRWLPLSTVMAQPPLTEAAGFKLGDEAEVESAKIDPYDTSPKDEDALLCGTDRWCSFPIDAYVRRARGCWVKVHEPGKGDEGATRAAEQPDRYWPQDVRPWSIGAWMEDTEMIVPTPLEWKL</sequence>
<dbReference type="PANTHER" id="PTHR40518:SF1">
    <property type="entry name" value="ACETOACETATE DECARBOXYLASE"/>
    <property type="match status" value="1"/>
</dbReference>
<proteinExistence type="predicted"/>
<dbReference type="InterPro" id="IPR023375">
    <property type="entry name" value="ADC_dom_sf"/>
</dbReference>
<dbReference type="PANTHER" id="PTHR40518">
    <property type="entry name" value="ACETOACETATE DECARBOXYLASE"/>
    <property type="match status" value="1"/>
</dbReference>
<evidence type="ECO:0000313" key="1">
    <source>
        <dbReference type="EMBL" id="KAF2246752.1"/>
    </source>
</evidence>
<protein>
    <submittedName>
        <fullName evidence="1">Uncharacterized protein</fullName>
    </submittedName>
</protein>
<organism evidence="1 2">
    <name type="scientific">Trematosphaeria pertusa</name>
    <dbReference type="NCBI Taxonomy" id="390896"/>
    <lineage>
        <taxon>Eukaryota</taxon>
        <taxon>Fungi</taxon>
        <taxon>Dikarya</taxon>
        <taxon>Ascomycota</taxon>
        <taxon>Pezizomycotina</taxon>
        <taxon>Dothideomycetes</taxon>
        <taxon>Pleosporomycetidae</taxon>
        <taxon>Pleosporales</taxon>
        <taxon>Massarineae</taxon>
        <taxon>Trematosphaeriaceae</taxon>
        <taxon>Trematosphaeria</taxon>
    </lineage>
</organism>
<dbReference type="OrthoDB" id="9970474at2759"/>
<accession>A0A6A6IA07</accession>
<name>A0A6A6IA07_9PLEO</name>
<reference evidence="1" key="1">
    <citation type="journal article" date="2020" name="Stud. Mycol.">
        <title>101 Dothideomycetes genomes: a test case for predicting lifestyles and emergence of pathogens.</title>
        <authorList>
            <person name="Haridas S."/>
            <person name="Albert R."/>
            <person name="Binder M."/>
            <person name="Bloem J."/>
            <person name="Labutti K."/>
            <person name="Salamov A."/>
            <person name="Andreopoulos B."/>
            <person name="Baker S."/>
            <person name="Barry K."/>
            <person name="Bills G."/>
            <person name="Bluhm B."/>
            <person name="Cannon C."/>
            <person name="Castanera R."/>
            <person name="Culley D."/>
            <person name="Daum C."/>
            <person name="Ezra D."/>
            <person name="Gonzalez J."/>
            <person name="Henrissat B."/>
            <person name="Kuo A."/>
            <person name="Liang C."/>
            <person name="Lipzen A."/>
            <person name="Lutzoni F."/>
            <person name="Magnuson J."/>
            <person name="Mondo S."/>
            <person name="Nolan M."/>
            <person name="Ohm R."/>
            <person name="Pangilinan J."/>
            <person name="Park H.-J."/>
            <person name="Ramirez L."/>
            <person name="Alfaro M."/>
            <person name="Sun H."/>
            <person name="Tritt A."/>
            <person name="Yoshinaga Y."/>
            <person name="Zwiers L.-H."/>
            <person name="Turgeon B."/>
            <person name="Goodwin S."/>
            <person name="Spatafora J."/>
            <person name="Crous P."/>
            <person name="Grigoriev I."/>
        </authorList>
    </citation>
    <scope>NUCLEOTIDE SEQUENCE</scope>
    <source>
        <strain evidence="1">CBS 122368</strain>
    </source>
</reference>
<gene>
    <name evidence="1" type="ORF">BU26DRAFT_567094</name>
</gene>
<dbReference type="EMBL" id="ML987198">
    <property type="protein sequence ID" value="KAF2246752.1"/>
    <property type="molecule type" value="Genomic_DNA"/>
</dbReference>
<dbReference type="RefSeq" id="XP_033681756.1">
    <property type="nucleotide sequence ID" value="XM_033833614.1"/>
</dbReference>
<dbReference type="SUPFAM" id="SSF160104">
    <property type="entry name" value="Acetoacetate decarboxylase-like"/>
    <property type="match status" value="1"/>
</dbReference>
<evidence type="ECO:0000313" key="2">
    <source>
        <dbReference type="Proteomes" id="UP000800094"/>
    </source>
</evidence>
<keyword evidence="2" id="KW-1185">Reference proteome</keyword>